<dbReference type="UniPathway" id="UPA00031">
    <property type="reaction ID" value="UER00006"/>
</dbReference>
<keyword evidence="6 11" id="KW-0808">Transferase</keyword>
<evidence type="ECO:0000259" key="10">
    <source>
        <dbReference type="Pfam" id="PF01634"/>
    </source>
</evidence>
<comment type="pathway">
    <text evidence="2">Amino-acid biosynthesis; L-histidine biosynthesis; L-histidine from 5-phospho-alpha-D-ribose 1-diphosphate: step 1/9.</text>
</comment>
<protein>
    <recommendedName>
        <fullName evidence="3 9">ATP phosphoribosyltransferase</fullName>
        <ecNumber evidence="3 9">2.4.2.17</ecNumber>
    </recommendedName>
</protein>
<evidence type="ECO:0000256" key="7">
    <source>
        <dbReference type="ARBA" id="ARBA00023102"/>
    </source>
</evidence>
<evidence type="ECO:0000256" key="2">
    <source>
        <dbReference type="ARBA" id="ARBA00004667"/>
    </source>
</evidence>
<dbReference type="InterPro" id="IPR013820">
    <property type="entry name" value="ATP_PRibTrfase_cat"/>
</dbReference>
<dbReference type="InterPro" id="IPR018198">
    <property type="entry name" value="ATP_PRibTrfase_CS"/>
</dbReference>
<keyword evidence="5 11" id="KW-0328">Glycosyltransferase</keyword>
<evidence type="ECO:0000256" key="6">
    <source>
        <dbReference type="ARBA" id="ARBA00022679"/>
    </source>
</evidence>
<evidence type="ECO:0000256" key="9">
    <source>
        <dbReference type="NCBIfam" id="TIGR00070"/>
    </source>
</evidence>
<evidence type="ECO:0000256" key="8">
    <source>
        <dbReference type="ARBA" id="ARBA00024861"/>
    </source>
</evidence>
<comment type="caution">
    <text evidence="11">The sequence shown here is derived from an EMBL/GenBank/DDBJ whole genome shotgun (WGS) entry which is preliminary data.</text>
</comment>
<organism evidence="11 12">
    <name type="scientific">Candidatus Daviesbacteria bacterium GW2011_GWA2_38_24</name>
    <dbReference type="NCBI Taxonomy" id="1618422"/>
    <lineage>
        <taxon>Bacteria</taxon>
        <taxon>Candidatus Daviesiibacteriota</taxon>
    </lineage>
</organism>
<dbReference type="Gene3D" id="3.40.190.10">
    <property type="entry name" value="Periplasmic binding protein-like II"/>
    <property type="match status" value="2"/>
</dbReference>
<evidence type="ECO:0000256" key="5">
    <source>
        <dbReference type="ARBA" id="ARBA00022676"/>
    </source>
</evidence>
<evidence type="ECO:0000313" key="11">
    <source>
        <dbReference type="EMBL" id="KKQ67305.1"/>
    </source>
</evidence>
<evidence type="ECO:0000256" key="4">
    <source>
        <dbReference type="ARBA" id="ARBA00022605"/>
    </source>
</evidence>
<dbReference type="Proteomes" id="UP000034235">
    <property type="component" value="Unassembled WGS sequence"/>
</dbReference>
<feature type="domain" description="ATP phosphoribosyltransferase catalytic" evidence="10">
    <location>
        <begin position="53"/>
        <end position="204"/>
    </location>
</feature>
<proteinExistence type="predicted"/>
<dbReference type="EC" id="2.4.2.17" evidence="3 9"/>
<dbReference type="SUPFAM" id="SSF53850">
    <property type="entry name" value="Periplasmic binding protein-like II"/>
    <property type="match status" value="1"/>
</dbReference>
<comment type="catalytic activity">
    <reaction evidence="1">
        <text>1-(5-phospho-beta-D-ribosyl)-ATP + diphosphate = 5-phospho-alpha-D-ribose 1-diphosphate + ATP</text>
        <dbReference type="Rhea" id="RHEA:18473"/>
        <dbReference type="ChEBI" id="CHEBI:30616"/>
        <dbReference type="ChEBI" id="CHEBI:33019"/>
        <dbReference type="ChEBI" id="CHEBI:58017"/>
        <dbReference type="ChEBI" id="CHEBI:73183"/>
        <dbReference type="EC" id="2.4.2.17"/>
    </reaction>
</comment>
<dbReference type="PANTHER" id="PTHR21403:SF8">
    <property type="entry name" value="ATP PHOSPHORIBOSYLTRANSFERASE"/>
    <property type="match status" value="1"/>
</dbReference>
<accession>A0A0G0JW27</accession>
<comment type="function">
    <text evidence="8">Catalyzes the condensation of ATP and 5-phosphoribose 1-diphosphate to form N'-(5'-phosphoribosyl)-ATP (PR-ATP). Has a crucial role in the pathway because the rate of histidine biosynthesis seems to be controlled primarily by regulation of HisG enzymatic activity.</text>
</comment>
<evidence type="ECO:0000256" key="3">
    <source>
        <dbReference type="ARBA" id="ARBA00011946"/>
    </source>
</evidence>
<dbReference type="InterPro" id="IPR001348">
    <property type="entry name" value="ATP_PRibTrfase_HisG"/>
</dbReference>
<reference evidence="11 12" key="1">
    <citation type="journal article" date="2015" name="Nature">
        <title>rRNA introns, odd ribosomes, and small enigmatic genomes across a large radiation of phyla.</title>
        <authorList>
            <person name="Brown C.T."/>
            <person name="Hug L.A."/>
            <person name="Thomas B.C."/>
            <person name="Sharon I."/>
            <person name="Castelle C.J."/>
            <person name="Singh A."/>
            <person name="Wilkins M.J."/>
            <person name="Williams K.H."/>
            <person name="Banfield J.F."/>
        </authorList>
    </citation>
    <scope>NUCLEOTIDE SEQUENCE [LARGE SCALE GENOMIC DNA]</scope>
</reference>
<gene>
    <name evidence="11" type="ORF">US86_C0001G0232</name>
</gene>
<evidence type="ECO:0000313" key="12">
    <source>
        <dbReference type="Proteomes" id="UP000034235"/>
    </source>
</evidence>
<dbReference type="GO" id="GO:0000105">
    <property type="term" value="P:L-histidine biosynthetic process"/>
    <property type="evidence" value="ECO:0007669"/>
    <property type="project" value="UniProtKB-UniRule"/>
</dbReference>
<evidence type="ECO:0000256" key="1">
    <source>
        <dbReference type="ARBA" id="ARBA00000915"/>
    </source>
</evidence>
<dbReference type="Pfam" id="PF01634">
    <property type="entry name" value="HisG"/>
    <property type="match status" value="1"/>
</dbReference>
<dbReference type="PANTHER" id="PTHR21403">
    <property type="entry name" value="ATP PHOSPHORIBOSYLTRANSFERASE ATP-PRTASE"/>
    <property type="match status" value="1"/>
</dbReference>
<name>A0A0G0JW27_9BACT</name>
<keyword evidence="4" id="KW-0028">Amino-acid biosynthesis</keyword>
<dbReference type="PROSITE" id="PS01316">
    <property type="entry name" value="ATP_P_PHORIBOSYLTR"/>
    <property type="match status" value="1"/>
</dbReference>
<dbReference type="EMBL" id="LBUP01000001">
    <property type="protein sequence ID" value="KKQ67305.1"/>
    <property type="molecule type" value="Genomic_DNA"/>
</dbReference>
<dbReference type="AlphaFoldDB" id="A0A0G0JW27"/>
<dbReference type="GO" id="GO:0003879">
    <property type="term" value="F:ATP phosphoribosyltransferase activity"/>
    <property type="evidence" value="ECO:0007669"/>
    <property type="project" value="UniProtKB-UniRule"/>
</dbReference>
<keyword evidence="7" id="KW-0368">Histidine biosynthesis</keyword>
<dbReference type="NCBIfam" id="TIGR00070">
    <property type="entry name" value="hisG"/>
    <property type="match status" value="1"/>
</dbReference>
<dbReference type="GO" id="GO:0005737">
    <property type="term" value="C:cytoplasm"/>
    <property type="evidence" value="ECO:0007669"/>
    <property type="project" value="InterPro"/>
</dbReference>
<sequence length="206" mass="23303">MRQRRLKIAIQKNGRLTEGSLHFLKSLNLDLNKPDNQLVHHCQNYPLDIFYVRDDDIITYVKYKAVDLGIVGENLLSERLDRVRILSKLNFGFCSLQVAVPKDSRIQTIEKLSGLTIATSYPKLTTLFFRKRNIPVHVLKVAGSSEVTINLGLADAIAEVVSTGKTLNLHNLIPIQKILDSQAILISSINTDHEKQLLIDQLLEHE</sequence>